<keyword evidence="3" id="KW-0723">Serine/threonine-protein kinase</keyword>
<evidence type="ECO:0000256" key="6">
    <source>
        <dbReference type="ARBA" id="ARBA00022777"/>
    </source>
</evidence>
<evidence type="ECO:0000256" key="2">
    <source>
        <dbReference type="ARBA" id="ARBA00012513"/>
    </source>
</evidence>
<comment type="catalytic activity">
    <reaction evidence="8">
        <text>L-seryl-[protein] + ATP = O-phospho-L-seryl-[protein] + ADP + H(+)</text>
        <dbReference type="Rhea" id="RHEA:17989"/>
        <dbReference type="Rhea" id="RHEA-COMP:9863"/>
        <dbReference type="Rhea" id="RHEA-COMP:11604"/>
        <dbReference type="ChEBI" id="CHEBI:15378"/>
        <dbReference type="ChEBI" id="CHEBI:29999"/>
        <dbReference type="ChEBI" id="CHEBI:30616"/>
        <dbReference type="ChEBI" id="CHEBI:83421"/>
        <dbReference type="ChEBI" id="CHEBI:456216"/>
        <dbReference type="EC" id="2.7.11.1"/>
    </reaction>
</comment>
<comment type="caution">
    <text evidence="10">The sequence shown here is derived from an EMBL/GenBank/DDBJ whole genome shotgun (WGS) entry which is preliminary data.</text>
</comment>
<sequence length="354" mass="42039">MMVKNEVEKLPRQQRKGNLKTKMDDFTQKKQTMEQEFLAKQKEDLEQAMKNITAQNKREICDKERECLNKKQQLMRDREACIWDLEERQQQEKHQLIKQQLKDQYFLQRHELLRKHEKSVKPGTPLLSQPVQSLPSPLVPSSVTSHFHATPKSALQLSLFLPGVWGGVPAPLTPVCLQEREQMQRYNQRMLEQLKVRQQQERARLPKIQRSEGKTRMAMYKKSLHIHSSGSASEQREKIKQEDKRQKAERLHQQQKHESQMKDMQAQCESNTHELQHLQNEKCHLLIEHETQKLKSLDENHNQHMKEWRDKLRPRKKKREQEMFFKLSEEADGQVPVSPTKHAKFVPFSSSESL</sequence>
<evidence type="ECO:0000256" key="8">
    <source>
        <dbReference type="ARBA" id="ARBA00048679"/>
    </source>
</evidence>
<evidence type="ECO:0000256" key="3">
    <source>
        <dbReference type="ARBA" id="ARBA00022527"/>
    </source>
</evidence>
<comment type="catalytic activity">
    <reaction evidence="7">
        <text>L-threonyl-[protein] + ATP = O-phospho-L-threonyl-[protein] + ADP + H(+)</text>
        <dbReference type="Rhea" id="RHEA:46608"/>
        <dbReference type="Rhea" id="RHEA-COMP:11060"/>
        <dbReference type="Rhea" id="RHEA-COMP:11605"/>
        <dbReference type="ChEBI" id="CHEBI:15378"/>
        <dbReference type="ChEBI" id="CHEBI:30013"/>
        <dbReference type="ChEBI" id="CHEBI:30616"/>
        <dbReference type="ChEBI" id="CHEBI:61977"/>
        <dbReference type="ChEBI" id="CHEBI:456216"/>
        <dbReference type="EC" id="2.7.11.1"/>
    </reaction>
</comment>
<reference evidence="10" key="1">
    <citation type="submission" date="2020-10" db="EMBL/GenBank/DDBJ databases">
        <title>Feather gene expression reveals the developmental basis of iridescence in African starlings.</title>
        <authorList>
            <person name="Rubenstein D.R."/>
        </authorList>
    </citation>
    <scope>NUCLEOTIDE SEQUENCE</scope>
    <source>
        <strain evidence="10">SS15</strain>
        <tissue evidence="10">Liver</tissue>
    </source>
</reference>
<feature type="compositionally biased region" description="Basic and acidic residues" evidence="9">
    <location>
        <begin position="234"/>
        <end position="261"/>
    </location>
</feature>
<reference evidence="11 12" key="2">
    <citation type="journal article" date="2021" name="J. Hered.">
        <title>Feather Gene Expression Elucidates the Developmental Basis of Plumage Iridescence in African Starlings.</title>
        <authorList>
            <person name="Rubenstein D.R."/>
            <person name="Corvelo A."/>
            <person name="MacManes M.D."/>
            <person name="Maia R."/>
            <person name="Narzisi G."/>
            <person name="Rousaki A."/>
            <person name="Vandenabeele P."/>
            <person name="Shawkey M.D."/>
            <person name="Solomon J."/>
        </authorList>
    </citation>
    <scope>NUCLEOTIDE SEQUENCE [LARGE SCALE GENOMIC DNA]</scope>
    <source>
        <strain evidence="11">SS15</strain>
    </source>
</reference>
<evidence type="ECO:0000313" key="11">
    <source>
        <dbReference type="EMBL" id="KAI1234238.1"/>
    </source>
</evidence>
<dbReference type="EMBL" id="JADDUC020000016">
    <property type="protein sequence ID" value="KAI1234238.1"/>
    <property type="molecule type" value="Genomic_DNA"/>
</dbReference>
<dbReference type="EMBL" id="JADDUC010000031">
    <property type="protein sequence ID" value="KAG0123097.1"/>
    <property type="molecule type" value="Genomic_DNA"/>
</dbReference>
<evidence type="ECO:0000256" key="7">
    <source>
        <dbReference type="ARBA" id="ARBA00047899"/>
    </source>
</evidence>
<keyword evidence="4" id="KW-0597">Phosphoprotein</keyword>
<evidence type="ECO:0000313" key="12">
    <source>
        <dbReference type="Proteomes" id="UP000618051"/>
    </source>
</evidence>
<dbReference type="InterPro" id="IPR022165">
    <property type="entry name" value="PKK"/>
</dbReference>
<evidence type="ECO:0000313" key="10">
    <source>
        <dbReference type="EMBL" id="KAG0123097.1"/>
    </source>
</evidence>
<feature type="compositionally biased region" description="Basic and acidic residues" evidence="9">
    <location>
        <begin position="1"/>
        <end position="11"/>
    </location>
</feature>
<dbReference type="PANTHER" id="PTHR46538:SF2">
    <property type="entry name" value="NON-SPECIFIC SERINE_THREONINE PROTEIN KINASE"/>
    <property type="match status" value="1"/>
</dbReference>
<organism evidence="10">
    <name type="scientific">Lamprotornis superbus</name>
    <dbReference type="NCBI Taxonomy" id="245042"/>
    <lineage>
        <taxon>Eukaryota</taxon>
        <taxon>Metazoa</taxon>
        <taxon>Chordata</taxon>
        <taxon>Craniata</taxon>
        <taxon>Vertebrata</taxon>
        <taxon>Euteleostomi</taxon>
        <taxon>Archelosauria</taxon>
        <taxon>Archosauria</taxon>
        <taxon>Dinosauria</taxon>
        <taxon>Saurischia</taxon>
        <taxon>Theropoda</taxon>
        <taxon>Coelurosauria</taxon>
        <taxon>Aves</taxon>
        <taxon>Neognathae</taxon>
        <taxon>Neoaves</taxon>
        <taxon>Telluraves</taxon>
        <taxon>Australaves</taxon>
        <taxon>Passeriformes</taxon>
        <taxon>Sturnidae</taxon>
        <taxon>Lamprotornis</taxon>
    </lineage>
</organism>
<dbReference type="AlphaFoldDB" id="A0A835TYI7"/>
<dbReference type="EC" id="2.7.11.1" evidence="2"/>
<dbReference type="InterPro" id="IPR051585">
    <property type="entry name" value="STE20_Ser/Thr_Kinases"/>
</dbReference>
<proteinExistence type="inferred from homology"/>
<evidence type="ECO:0000256" key="5">
    <source>
        <dbReference type="ARBA" id="ARBA00022679"/>
    </source>
</evidence>
<dbReference type="OrthoDB" id="10027016at2759"/>
<feature type="region of interest" description="Disordered" evidence="9">
    <location>
        <begin position="1"/>
        <end position="24"/>
    </location>
</feature>
<dbReference type="GO" id="GO:0004674">
    <property type="term" value="F:protein serine/threonine kinase activity"/>
    <property type="evidence" value="ECO:0007669"/>
    <property type="project" value="UniProtKB-KW"/>
</dbReference>
<comment type="similarity">
    <text evidence="1">Belongs to the protein kinase superfamily. STE Ser/Thr protein kinase family. STE20 subfamily.</text>
</comment>
<evidence type="ECO:0000256" key="1">
    <source>
        <dbReference type="ARBA" id="ARBA00008874"/>
    </source>
</evidence>
<evidence type="ECO:0000256" key="9">
    <source>
        <dbReference type="SAM" id="MobiDB-lite"/>
    </source>
</evidence>
<reference evidence="11" key="3">
    <citation type="submission" date="2022-01" db="EMBL/GenBank/DDBJ databases">
        <authorList>
            <person name="Rubenstein D.R."/>
        </authorList>
    </citation>
    <scope>NUCLEOTIDE SEQUENCE</scope>
    <source>
        <strain evidence="11">SS15</strain>
        <tissue evidence="11">Liver</tissue>
    </source>
</reference>
<protein>
    <recommendedName>
        <fullName evidence="2">non-specific serine/threonine protein kinase</fullName>
        <ecNumber evidence="2">2.7.11.1</ecNumber>
    </recommendedName>
</protein>
<dbReference type="PANTHER" id="PTHR46538">
    <property type="entry name" value="PROTEIN KINASE DOMAIN-CONTAINING PROTEIN"/>
    <property type="match status" value="1"/>
</dbReference>
<dbReference type="Pfam" id="PF12474">
    <property type="entry name" value="PKK"/>
    <property type="match status" value="2"/>
</dbReference>
<gene>
    <name evidence="11" type="ORF">IHE44_0003955</name>
    <name evidence="10" type="ORF">IHE44_008034</name>
</gene>
<name>A0A835TYI7_9PASS</name>
<dbReference type="Proteomes" id="UP000618051">
    <property type="component" value="Unassembled WGS sequence"/>
</dbReference>
<evidence type="ECO:0000256" key="4">
    <source>
        <dbReference type="ARBA" id="ARBA00022553"/>
    </source>
</evidence>
<keyword evidence="12" id="KW-1185">Reference proteome</keyword>
<feature type="region of interest" description="Disordered" evidence="9">
    <location>
        <begin position="225"/>
        <end position="261"/>
    </location>
</feature>
<keyword evidence="6" id="KW-0418">Kinase</keyword>
<keyword evidence="5" id="KW-0808">Transferase</keyword>
<accession>A0A835TYI7</accession>